<evidence type="ECO:0000259" key="3">
    <source>
        <dbReference type="PROSITE" id="PS01124"/>
    </source>
</evidence>
<dbReference type="Gene3D" id="3.40.50.880">
    <property type="match status" value="1"/>
</dbReference>
<dbReference type="InterPro" id="IPR029062">
    <property type="entry name" value="Class_I_gatase-like"/>
</dbReference>
<dbReference type="SMART" id="SM00342">
    <property type="entry name" value="HTH_ARAC"/>
    <property type="match status" value="1"/>
</dbReference>
<organism evidence="4 5">
    <name type="scientific">Marivivens donghaensis</name>
    <dbReference type="NCBI Taxonomy" id="1699413"/>
    <lineage>
        <taxon>Bacteria</taxon>
        <taxon>Pseudomonadati</taxon>
        <taxon>Pseudomonadota</taxon>
        <taxon>Alphaproteobacteria</taxon>
        <taxon>Rhodobacterales</taxon>
        <taxon>Paracoccaceae</taxon>
        <taxon>Marivivens group</taxon>
        <taxon>Marivivens</taxon>
    </lineage>
</organism>
<dbReference type="InterPro" id="IPR009057">
    <property type="entry name" value="Homeodomain-like_sf"/>
</dbReference>
<dbReference type="SUPFAM" id="SSF52317">
    <property type="entry name" value="Class I glutamine amidotransferase-like"/>
    <property type="match status" value="1"/>
</dbReference>
<dbReference type="PANTHER" id="PTHR43130:SF3">
    <property type="entry name" value="HTH-TYPE TRANSCRIPTIONAL REGULATOR RV1931C"/>
    <property type="match status" value="1"/>
</dbReference>
<dbReference type="Proteomes" id="UP000709466">
    <property type="component" value="Unassembled WGS sequence"/>
</dbReference>
<sequence length="352" mass="39012">MSCSSLRPKCIVLSLAGLDRECVKFEKPIVRIWSIFVQIWKSSNTTRTVGILLFEAFSNHCLANAVEPLRAANTLARKRLYDWQFLSLGGGTVHSSSGLPVQTELSLSDHGGGDYLFVMPSYNFRQHATGQCSRALRAAAKRYDTLVGMDMGSWLLASAGLLDGRRATIHWDELVPFAETFPEVDVVENRTVKDENILSCGGVTTTFELVLGLIEEHHGPMLGLEVSSLFMYGEKATILDARPSGTRPGKVRMATAIMRRNIEAPLSVPEIARQVGLTDKAFNKACTDTYGFGPRRLYQAIRLREARRLAEHTTISVEEIADRSGYQNASALTRAFKQEFGVSFRAMRSASR</sequence>
<keyword evidence="2" id="KW-0804">Transcription</keyword>
<accession>A0ABX0W079</accession>
<dbReference type="EMBL" id="JAATOP010000010">
    <property type="protein sequence ID" value="NIY73489.1"/>
    <property type="molecule type" value="Genomic_DNA"/>
</dbReference>
<dbReference type="Pfam" id="PF01965">
    <property type="entry name" value="DJ-1_PfpI"/>
    <property type="match status" value="1"/>
</dbReference>
<reference evidence="4 5" key="1">
    <citation type="submission" date="2020-03" db="EMBL/GenBank/DDBJ databases">
        <title>Bacterial isolates of synthetic phycosphere.</title>
        <authorList>
            <person name="Fu H."/>
            <person name="Moran M.A."/>
        </authorList>
    </citation>
    <scope>NUCLEOTIDE SEQUENCE [LARGE SCALE GENOMIC DNA]</scope>
    <source>
        <strain evidence="4 5">HF1</strain>
    </source>
</reference>
<comment type="caution">
    <text evidence="4">The sequence shown here is derived from an EMBL/GenBank/DDBJ whole genome shotgun (WGS) entry which is preliminary data.</text>
</comment>
<protein>
    <submittedName>
        <fullName evidence="4">Helix-turn-helix domain-containing protein</fullName>
    </submittedName>
</protein>
<evidence type="ECO:0000313" key="4">
    <source>
        <dbReference type="EMBL" id="NIY73489.1"/>
    </source>
</evidence>
<evidence type="ECO:0000256" key="1">
    <source>
        <dbReference type="ARBA" id="ARBA00023015"/>
    </source>
</evidence>
<evidence type="ECO:0000313" key="5">
    <source>
        <dbReference type="Proteomes" id="UP000709466"/>
    </source>
</evidence>
<name>A0ABX0W079_9RHOB</name>
<dbReference type="PANTHER" id="PTHR43130">
    <property type="entry name" value="ARAC-FAMILY TRANSCRIPTIONAL REGULATOR"/>
    <property type="match status" value="1"/>
</dbReference>
<dbReference type="InterPro" id="IPR018060">
    <property type="entry name" value="HTH_AraC"/>
</dbReference>
<dbReference type="SUPFAM" id="SSF46689">
    <property type="entry name" value="Homeodomain-like"/>
    <property type="match status" value="1"/>
</dbReference>
<evidence type="ECO:0000256" key="2">
    <source>
        <dbReference type="ARBA" id="ARBA00023163"/>
    </source>
</evidence>
<dbReference type="InterPro" id="IPR052158">
    <property type="entry name" value="INH-QAR"/>
</dbReference>
<dbReference type="Gene3D" id="1.10.10.60">
    <property type="entry name" value="Homeodomain-like"/>
    <property type="match status" value="1"/>
</dbReference>
<dbReference type="CDD" id="cd03136">
    <property type="entry name" value="GATase1_AraC_ArgR_like"/>
    <property type="match status" value="1"/>
</dbReference>
<proteinExistence type="predicted"/>
<keyword evidence="1" id="KW-0805">Transcription regulation</keyword>
<keyword evidence="5" id="KW-1185">Reference proteome</keyword>
<dbReference type="PROSITE" id="PS01124">
    <property type="entry name" value="HTH_ARAC_FAMILY_2"/>
    <property type="match status" value="1"/>
</dbReference>
<dbReference type="InterPro" id="IPR002818">
    <property type="entry name" value="DJ-1/PfpI"/>
</dbReference>
<dbReference type="Pfam" id="PF12833">
    <property type="entry name" value="HTH_18"/>
    <property type="match status" value="1"/>
</dbReference>
<feature type="domain" description="HTH araC/xylS-type" evidence="3">
    <location>
        <begin position="252"/>
        <end position="350"/>
    </location>
</feature>
<gene>
    <name evidence="4" type="ORF">HCZ30_13740</name>
</gene>